<evidence type="ECO:0000313" key="1">
    <source>
        <dbReference type="EMBL" id="CDM36356.1"/>
    </source>
</evidence>
<evidence type="ECO:0008006" key="3">
    <source>
        <dbReference type="Google" id="ProtNLM"/>
    </source>
</evidence>
<dbReference type="STRING" id="1365484.W6QK29"/>
<dbReference type="EMBL" id="HG792019">
    <property type="protein sequence ID" value="CDM36356.1"/>
    <property type="molecule type" value="Genomic_DNA"/>
</dbReference>
<name>W6QK29_PENRF</name>
<dbReference type="Proteomes" id="UP000030686">
    <property type="component" value="Unassembled WGS sequence"/>
</dbReference>
<sequence length="132" mass="15618">MPSSFWEHYRHPAKNIPPRKVYDAPKIDIADVEFVEIMKQTDRSFLCRARWQDKDCVLKVFIPYKPDTCESPFLTRDLFTNESRAYSRLKAGGFCERGSVPDFYGVVENIDPEAKSWQPQLKNFYNKTFRRV</sequence>
<organism evidence="1 2">
    <name type="scientific">Penicillium roqueforti (strain FM164)</name>
    <dbReference type="NCBI Taxonomy" id="1365484"/>
    <lineage>
        <taxon>Eukaryota</taxon>
        <taxon>Fungi</taxon>
        <taxon>Dikarya</taxon>
        <taxon>Ascomycota</taxon>
        <taxon>Pezizomycotina</taxon>
        <taxon>Eurotiomycetes</taxon>
        <taxon>Eurotiomycetidae</taxon>
        <taxon>Eurotiales</taxon>
        <taxon>Aspergillaceae</taxon>
        <taxon>Penicillium</taxon>
    </lineage>
</organism>
<proteinExistence type="predicted"/>
<evidence type="ECO:0000313" key="2">
    <source>
        <dbReference type="Proteomes" id="UP000030686"/>
    </source>
</evidence>
<protein>
    <recommendedName>
        <fullName evidence="3">Protein kinase-like domain</fullName>
    </recommendedName>
</protein>
<keyword evidence="2" id="KW-1185">Reference proteome</keyword>
<dbReference type="AlphaFoldDB" id="W6QK29"/>
<accession>W6QK29</accession>
<dbReference type="OrthoDB" id="4185642at2759"/>
<reference evidence="1" key="1">
    <citation type="journal article" date="2014" name="Nat. Commun.">
        <title>Multiple recent horizontal transfers of a large genomic region in cheese making fungi.</title>
        <authorList>
            <person name="Cheeseman K."/>
            <person name="Ropars J."/>
            <person name="Renault P."/>
            <person name="Dupont J."/>
            <person name="Gouzy J."/>
            <person name="Branca A."/>
            <person name="Abraham A.L."/>
            <person name="Ceppi M."/>
            <person name="Conseiller E."/>
            <person name="Debuchy R."/>
            <person name="Malagnac F."/>
            <person name="Goarin A."/>
            <person name="Silar P."/>
            <person name="Lacoste S."/>
            <person name="Sallet E."/>
            <person name="Bensimon A."/>
            <person name="Giraud T."/>
            <person name="Brygoo Y."/>
        </authorList>
    </citation>
    <scope>NUCLEOTIDE SEQUENCE [LARGE SCALE GENOMIC DNA]</scope>
    <source>
        <strain evidence="1">FM164</strain>
    </source>
</reference>
<gene>
    <name evidence="1" type="ORF">PROQFM164_S05g000189</name>
</gene>